<evidence type="ECO:0000313" key="21">
    <source>
        <dbReference type="Proteomes" id="UP000004690"/>
    </source>
</evidence>
<dbReference type="InterPro" id="IPR011006">
    <property type="entry name" value="CheY-like_superfamily"/>
</dbReference>
<dbReference type="PROSITE" id="PS50894">
    <property type="entry name" value="HPT"/>
    <property type="match status" value="1"/>
</dbReference>
<dbReference type="InterPro" id="IPR005467">
    <property type="entry name" value="His_kinase_dom"/>
</dbReference>
<dbReference type="InterPro" id="IPR001789">
    <property type="entry name" value="Sig_transdc_resp-reg_receiver"/>
</dbReference>
<keyword evidence="12 16" id="KW-0472">Membrane</keyword>
<dbReference type="PANTHER" id="PTHR43047">
    <property type="entry name" value="TWO-COMPONENT HISTIDINE PROTEIN KINASE"/>
    <property type="match status" value="1"/>
</dbReference>
<evidence type="ECO:0000256" key="7">
    <source>
        <dbReference type="ARBA" id="ARBA00022679"/>
    </source>
</evidence>
<dbReference type="Pfam" id="PF00072">
    <property type="entry name" value="Response_reg"/>
    <property type="match status" value="1"/>
</dbReference>
<evidence type="ECO:0000256" key="4">
    <source>
        <dbReference type="ARBA" id="ARBA00022475"/>
    </source>
</evidence>
<dbReference type="InterPro" id="IPR004358">
    <property type="entry name" value="Sig_transdc_His_kin-like_C"/>
</dbReference>
<evidence type="ECO:0000256" key="5">
    <source>
        <dbReference type="ARBA" id="ARBA00022519"/>
    </source>
</evidence>
<feature type="transmembrane region" description="Helical" evidence="16">
    <location>
        <begin position="276"/>
        <end position="296"/>
    </location>
</feature>
<dbReference type="InterPro" id="IPR036890">
    <property type="entry name" value="HATPase_C_sf"/>
</dbReference>
<keyword evidence="4" id="KW-1003">Cell membrane</keyword>
<feature type="coiled-coil region" evidence="15">
    <location>
        <begin position="683"/>
        <end position="710"/>
    </location>
</feature>
<evidence type="ECO:0000256" key="8">
    <source>
        <dbReference type="ARBA" id="ARBA00022692"/>
    </source>
</evidence>
<evidence type="ECO:0000256" key="12">
    <source>
        <dbReference type="ARBA" id="ARBA00023136"/>
    </source>
</evidence>
<dbReference type="SMART" id="SM00448">
    <property type="entry name" value="REC"/>
    <property type="match status" value="1"/>
</dbReference>
<keyword evidence="15" id="KW-0175">Coiled coil</keyword>
<dbReference type="InterPro" id="IPR008207">
    <property type="entry name" value="Sig_transdc_His_kin_Hpt_dom"/>
</dbReference>
<organism evidence="20 21">
    <name type="scientific">Galbibacter orientalis DSM 19592</name>
    <dbReference type="NCBI Taxonomy" id="926559"/>
    <lineage>
        <taxon>Bacteria</taxon>
        <taxon>Pseudomonadati</taxon>
        <taxon>Bacteroidota</taxon>
        <taxon>Flavobacteriia</taxon>
        <taxon>Flavobacteriales</taxon>
        <taxon>Flavobacteriaceae</taxon>
        <taxon>Galbibacter</taxon>
    </lineage>
</organism>
<dbReference type="EC" id="2.7.13.3" evidence="3"/>
<dbReference type="PROSITE" id="PS50110">
    <property type="entry name" value="RESPONSE_REGULATORY"/>
    <property type="match status" value="1"/>
</dbReference>
<dbReference type="InterPro" id="IPR036641">
    <property type="entry name" value="HPT_dom_sf"/>
</dbReference>
<dbReference type="Pfam" id="PF00512">
    <property type="entry name" value="HisKA"/>
    <property type="match status" value="1"/>
</dbReference>
<feature type="coiled-coil region" evidence="15">
    <location>
        <begin position="133"/>
        <end position="160"/>
    </location>
</feature>
<evidence type="ECO:0000259" key="19">
    <source>
        <dbReference type="PROSITE" id="PS50894"/>
    </source>
</evidence>
<accession>I3C4R6</accession>
<dbReference type="SUPFAM" id="SSF55874">
    <property type="entry name" value="ATPase domain of HSP90 chaperone/DNA topoisomerase II/histidine kinase"/>
    <property type="match status" value="1"/>
</dbReference>
<feature type="transmembrane region" description="Helical" evidence="16">
    <location>
        <begin position="12"/>
        <end position="31"/>
    </location>
</feature>
<keyword evidence="11 16" id="KW-1133">Transmembrane helix</keyword>
<dbReference type="GO" id="GO:0000155">
    <property type="term" value="F:phosphorelay sensor kinase activity"/>
    <property type="evidence" value="ECO:0007669"/>
    <property type="project" value="InterPro"/>
</dbReference>
<dbReference type="eggNOG" id="COG0745">
    <property type="taxonomic scope" value="Bacteria"/>
</dbReference>
<dbReference type="PRINTS" id="PR00344">
    <property type="entry name" value="BCTRLSENSOR"/>
</dbReference>
<feature type="domain" description="HPt" evidence="19">
    <location>
        <begin position="724"/>
        <end position="821"/>
    </location>
</feature>
<evidence type="ECO:0000256" key="16">
    <source>
        <dbReference type="SAM" id="Phobius"/>
    </source>
</evidence>
<dbReference type="Gene3D" id="1.20.120.160">
    <property type="entry name" value="HPT domain"/>
    <property type="match status" value="1"/>
</dbReference>
<name>I3C4R6_9FLAO</name>
<dbReference type="RefSeq" id="WP_008611859.1">
    <property type="nucleotide sequence ID" value="NZ_JH651379.1"/>
</dbReference>
<keyword evidence="21" id="KW-1185">Reference proteome</keyword>
<dbReference type="SMART" id="SM00387">
    <property type="entry name" value="HATPase_c"/>
    <property type="match status" value="1"/>
</dbReference>
<dbReference type="CDD" id="cd16922">
    <property type="entry name" value="HATPase_EvgS-ArcB-TorS-like"/>
    <property type="match status" value="1"/>
</dbReference>
<dbReference type="AlphaFoldDB" id="I3C4R6"/>
<feature type="modified residue" description="4-aspartylphosphate" evidence="14">
    <location>
        <position position="622"/>
    </location>
</feature>
<evidence type="ECO:0000256" key="10">
    <source>
        <dbReference type="ARBA" id="ARBA00022840"/>
    </source>
</evidence>
<evidence type="ECO:0000256" key="3">
    <source>
        <dbReference type="ARBA" id="ARBA00012438"/>
    </source>
</evidence>
<evidence type="ECO:0000259" key="18">
    <source>
        <dbReference type="PROSITE" id="PS50110"/>
    </source>
</evidence>
<dbReference type="FunFam" id="3.30.565.10:FF:000010">
    <property type="entry name" value="Sensor histidine kinase RcsC"/>
    <property type="match status" value="1"/>
</dbReference>
<dbReference type="HOGENOM" id="CLU_000445_114_50_10"/>
<dbReference type="InterPro" id="IPR003661">
    <property type="entry name" value="HisK_dim/P_dom"/>
</dbReference>
<keyword evidence="5" id="KW-0997">Cell inner membrane</keyword>
<evidence type="ECO:0000256" key="6">
    <source>
        <dbReference type="ARBA" id="ARBA00022553"/>
    </source>
</evidence>
<comment type="subcellular location">
    <subcellularLocation>
        <location evidence="2">Cell inner membrane</location>
        <topology evidence="2">Multi-pass membrane protein</topology>
    </subcellularLocation>
</comment>
<dbReference type="Proteomes" id="UP000004690">
    <property type="component" value="Unassembled WGS sequence"/>
</dbReference>
<keyword evidence="10" id="KW-0547">Nucleotide-binding</keyword>
<keyword evidence="6 14" id="KW-0597">Phosphoprotein</keyword>
<reference evidence="20 21" key="1">
    <citation type="submission" date="2012-02" db="EMBL/GenBank/DDBJ databases">
        <title>Improved High-Quality Draft genome of Joostella marina DSM 19592.</title>
        <authorList>
            <consortium name="US DOE Joint Genome Institute (JGI-PGF)"/>
            <person name="Lucas S."/>
            <person name="Copeland A."/>
            <person name="Lapidus A."/>
            <person name="Bruce D."/>
            <person name="Goodwin L."/>
            <person name="Pitluck S."/>
            <person name="Peters L."/>
            <person name="Chertkov O."/>
            <person name="Ovchinnikova G."/>
            <person name="Kyrpides N."/>
            <person name="Mavromatis K."/>
            <person name="Detter J.C."/>
            <person name="Han C."/>
            <person name="Land M."/>
            <person name="Hauser L."/>
            <person name="Markowitz V."/>
            <person name="Cheng J.-F."/>
            <person name="Hugenholtz P."/>
            <person name="Woyke T."/>
            <person name="Wu D."/>
            <person name="Tindall B."/>
            <person name="Brambilla E."/>
            <person name="Klenk H.-P."/>
            <person name="Eisen J.A."/>
        </authorList>
    </citation>
    <scope>NUCLEOTIDE SEQUENCE [LARGE SCALE GENOMIC DNA]</scope>
    <source>
        <strain evidence="20 21">DSM 19592</strain>
    </source>
</reference>
<evidence type="ECO:0000256" key="11">
    <source>
        <dbReference type="ARBA" id="ARBA00022989"/>
    </source>
</evidence>
<protein>
    <recommendedName>
        <fullName evidence="3">histidine kinase</fullName>
        <ecNumber evidence="3">2.7.13.3</ecNumber>
    </recommendedName>
</protein>
<dbReference type="STRING" id="926559.JoomaDRAFT_1597"/>
<dbReference type="Pfam" id="PF02518">
    <property type="entry name" value="HATPase_c"/>
    <property type="match status" value="1"/>
</dbReference>
<evidence type="ECO:0000259" key="17">
    <source>
        <dbReference type="PROSITE" id="PS50109"/>
    </source>
</evidence>
<evidence type="ECO:0000256" key="15">
    <source>
        <dbReference type="SAM" id="Coils"/>
    </source>
</evidence>
<dbReference type="eggNOG" id="COG2205">
    <property type="taxonomic scope" value="Bacteria"/>
</dbReference>
<feature type="modified residue" description="Phosphohistidine" evidence="13">
    <location>
        <position position="763"/>
    </location>
</feature>
<dbReference type="SUPFAM" id="SSF52172">
    <property type="entry name" value="CheY-like"/>
    <property type="match status" value="1"/>
</dbReference>
<dbReference type="InterPro" id="IPR036097">
    <property type="entry name" value="HisK_dim/P_sf"/>
</dbReference>
<comment type="catalytic activity">
    <reaction evidence="1">
        <text>ATP + protein L-histidine = ADP + protein N-phospho-L-histidine.</text>
        <dbReference type="EC" id="2.7.13.3"/>
    </reaction>
</comment>
<dbReference type="Gene3D" id="1.10.287.130">
    <property type="match status" value="1"/>
</dbReference>
<dbReference type="EMBL" id="JH651379">
    <property type="protein sequence ID" value="EIJ38609.1"/>
    <property type="molecule type" value="Genomic_DNA"/>
</dbReference>
<proteinExistence type="predicted"/>
<evidence type="ECO:0000256" key="14">
    <source>
        <dbReference type="PROSITE-ProRule" id="PRU00169"/>
    </source>
</evidence>
<keyword evidence="9 20" id="KW-0418">Kinase</keyword>
<dbReference type="OrthoDB" id="1046984at2"/>
<dbReference type="CDD" id="cd00082">
    <property type="entry name" value="HisKA"/>
    <property type="match status" value="1"/>
</dbReference>
<feature type="domain" description="Histidine kinase" evidence="17">
    <location>
        <begin position="329"/>
        <end position="550"/>
    </location>
</feature>
<keyword evidence="10" id="KW-0067">ATP-binding</keyword>
<evidence type="ECO:0000256" key="2">
    <source>
        <dbReference type="ARBA" id="ARBA00004429"/>
    </source>
</evidence>
<dbReference type="SMART" id="SM00388">
    <property type="entry name" value="HisKA"/>
    <property type="match status" value="1"/>
</dbReference>
<evidence type="ECO:0000256" key="1">
    <source>
        <dbReference type="ARBA" id="ARBA00000085"/>
    </source>
</evidence>
<dbReference type="SUPFAM" id="SSF47384">
    <property type="entry name" value="Homodimeric domain of signal transducing histidine kinase"/>
    <property type="match status" value="1"/>
</dbReference>
<keyword evidence="8 16" id="KW-0812">Transmembrane</keyword>
<evidence type="ECO:0000256" key="13">
    <source>
        <dbReference type="PROSITE-ProRule" id="PRU00110"/>
    </source>
</evidence>
<dbReference type="PROSITE" id="PS50109">
    <property type="entry name" value="HIS_KIN"/>
    <property type="match status" value="1"/>
</dbReference>
<keyword evidence="7" id="KW-0808">Transferase</keyword>
<dbReference type="CDD" id="cd00156">
    <property type="entry name" value="REC"/>
    <property type="match status" value="1"/>
</dbReference>
<sequence length="821" mass="93794">MENSKSRIPLKVLLSYLALVSLVVIVGWLVYQEISSFTQAQKDETIEKNKILRIGKLLTLMYESESFARSAIQSNSQQPYVSFLRKNDSISIQIDSLKQIINQPYQSKLLDSVNFLLQQKIKNINELRELRINDTSEKTIESAIEKLSNIEDQLGRLSLKDFVANPDSLDLETKKKLLEFIAINNRYIPRDSSNSVDERTLDSIVTASREMLQNVKEKASTQKLSLAIKERQLLRNDLTTSQQLRQILTAFENEFVNNARILNVERERVLQRSIKVITIAAIIGAILVIVFSIIILRDSWRSQQYKRQIEDSNEHNKLLVKSREQLISMVSHDLRTPLSTILGYTELLKDANLNEKESHYTDRIKNASSYVTQLVDDLLDFTKLEAGKINIEHVAFNLNTLITETAEGVQSIYSAKNINLIIDIDKSINKHLIGDPFRVKQILSNLIGNAYKFTEEGSITVKVRLKTTSENEQLISISVIDTGIGIKKEKQHIIFEEFTQADGNTEKKYGGSGLGLTISRKLASLLGGSLYLESKEGKGSTFSFVFPAKFSSKDVIIKNVENPDFTILNKKYTAIVIDDDETLLKLNKEILEKNNFKVFAFDSGKKALDKIKSIEYDFIVTDIQLPSFNGFYFAETLRSDKQYGYNNQPIIAVTGRKDLNKKSYLEAGFAEFLFKPYEPKSLLHKISKVLDNTQETAENEEETETTIKKNTLFDLSSLSSFLSDDEAMLDILEVFKENTSKDLKDLKTYIAKENLEEIRKIAHKMQTMFKQIDAQTVVPILNFLEHFKDEEKKQLPSNYKALKKNIKLTFSAIDKHLKNNK</sequence>
<evidence type="ECO:0000256" key="9">
    <source>
        <dbReference type="ARBA" id="ARBA00022777"/>
    </source>
</evidence>
<dbReference type="Gene3D" id="3.40.50.2300">
    <property type="match status" value="1"/>
</dbReference>
<dbReference type="Gene3D" id="3.30.565.10">
    <property type="entry name" value="Histidine kinase-like ATPase, C-terminal domain"/>
    <property type="match status" value="1"/>
</dbReference>
<dbReference type="GO" id="GO:0005886">
    <property type="term" value="C:plasma membrane"/>
    <property type="evidence" value="ECO:0007669"/>
    <property type="project" value="UniProtKB-SubCell"/>
</dbReference>
<feature type="domain" description="Response regulatory" evidence="18">
    <location>
        <begin position="573"/>
        <end position="690"/>
    </location>
</feature>
<dbReference type="SUPFAM" id="SSF47226">
    <property type="entry name" value="Histidine-containing phosphotransfer domain, HPT domain"/>
    <property type="match status" value="1"/>
</dbReference>
<dbReference type="InterPro" id="IPR003594">
    <property type="entry name" value="HATPase_dom"/>
</dbReference>
<evidence type="ECO:0000313" key="20">
    <source>
        <dbReference type="EMBL" id="EIJ38609.1"/>
    </source>
</evidence>
<gene>
    <name evidence="20" type="ORF">JoomaDRAFT_1597</name>
</gene>